<dbReference type="GO" id="GO:0016887">
    <property type="term" value="F:ATP hydrolysis activity"/>
    <property type="evidence" value="ECO:0007669"/>
    <property type="project" value="InterPro"/>
</dbReference>
<keyword evidence="9" id="KW-0810">Translation regulation</keyword>
<evidence type="ECO:0000313" key="15">
    <source>
        <dbReference type="Proteomes" id="UP000226437"/>
    </source>
</evidence>
<dbReference type="Pfam" id="PF16326">
    <property type="entry name" value="ABC_tran_CTD"/>
    <property type="match status" value="1"/>
</dbReference>
<keyword evidence="5" id="KW-0677">Repeat</keyword>
<dbReference type="EMBL" id="PDLO01000010">
    <property type="protein sequence ID" value="PHK97262.1"/>
    <property type="molecule type" value="Genomic_DNA"/>
</dbReference>
<dbReference type="InterPro" id="IPR027417">
    <property type="entry name" value="P-loop_NTPase"/>
</dbReference>
<dbReference type="Proteomes" id="UP000226437">
    <property type="component" value="Unassembled WGS sequence"/>
</dbReference>
<comment type="caution">
    <text evidence="14">The sequence shown here is derived from an EMBL/GenBank/DDBJ whole genome shotgun (WGS) entry which is preliminary data.</text>
</comment>
<dbReference type="SMART" id="SM00382">
    <property type="entry name" value="AAA"/>
    <property type="match status" value="2"/>
</dbReference>
<evidence type="ECO:0000256" key="12">
    <source>
        <dbReference type="SAM" id="MobiDB-lite"/>
    </source>
</evidence>
<dbReference type="GO" id="GO:0019843">
    <property type="term" value="F:rRNA binding"/>
    <property type="evidence" value="ECO:0007669"/>
    <property type="project" value="UniProtKB-KW"/>
</dbReference>
<feature type="compositionally biased region" description="Low complexity" evidence="12">
    <location>
        <begin position="530"/>
        <end position="552"/>
    </location>
</feature>
<sequence length="623" mass="70832">MVYLELERVSKIYGEKVLFDQVDLQVAQNTKVALVAKNGTGKSTLLRVAAGIDQPEGVGSSVYVHKDARLAYLPQEPDFGKNATVMDAVFDSDSELVRAVRDYESALYRTDQPQLLQDALARMDQLQAWDIEARIKEVLSKLNIHDVNQRVDTLSGGQRKRVALAKLIIDEPDLIILDEPTNHLDLDMIEWLEEWLQSPNLTLLMVTHDRYFLERVCNRIIELDGGNIYHYTGNYSDFLNKKATREETESAELDKDRKRMKQELEWVRRMPSGRGTKAKSRLSAFSELKNKVGSFRQEEELTLEIKGQRLGSKILEAHNISKSYGDKQLVKGFSYKFQKGERVGIVGRNGAGKSTLLHMLTKELEPDTGKVVHGTNTHFGYYTQEGINLSQDMRVIDVVREIAEFIPLEKGLKLTARGLLERFMFNSKQQQVYVSQLSGGERRRLYLLTILMKNPNFLILDEPTNDLDIMTLNVLEDFLLDFPGCVLIVSHDRFFLDKLAHHLFIFEGEGKIRDWNGLYSEYREQLKLESQQAPSPSAAPAPAAASSSSAPSENQLSQEQRKAIRRVEGQIGKLEARKAAINEQFNNMAGLTPEKIADLGRELAEVNEQIEEKELEWMELVGE</sequence>
<comment type="similarity">
    <text evidence="1">Belongs to the ABC transporter superfamily. ABCF family. Translational throttle EttA subfamily.</text>
</comment>
<dbReference type="InterPro" id="IPR003439">
    <property type="entry name" value="ABC_transporter-like_ATP-bd"/>
</dbReference>
<dbReference type="OrthoDB" id="1521973at2"/>
<name>A0A2G0CBC5_9BACT</name>
<reference evidence="14 15" key="1">
    <citation type="submission" date="2017-10" db="EMBL/GenBank/DDBJ databases">
        <title>The draft genome sequence of Lewinella marina KCTC 32374.</title>
        <authorList>
            <person name="Wang K."/>
        </authorList>
    </citation>
    <scope>NUCLEOTIDE SEQUENCE [LARGE SCALE GENOMIC DNA]</scope>
    <source>
        <strain evidence="14 15">MKG-38</strain>
    </source>
</reference>
<dbReference type="GO" id="GO:0000049">
    <property type="term" value="F:tRNA binding"/>
    <property type="evidence" value="ECO:0007669"/>
    <property type="project" value="UniProtKB-KW"/>
</dbReference>
<dbReference type="InterPro" id="IPR017871">
    <property type="entry name" value="ABC_transporter-like_CS"/>
</dbReference>
<keyword evidence="2" id="KW-0963">Cytoplasm</keyword>
<dbReference type="PANTHER" id="PTHR42855:SF1">
    <property type="entry name" value="ABC TRANSPORTER DOMAIN-CONTAINING PROTEIN"/>
    <property type="match status" value="1"/>
</dbReference>
<dbReference type="Pfam" id="PF12848">
    <property type="entry name" value="ABC_tran_Xtn"/>
    <property type="match status" value="1"/>
</dbReference>
<evidence type="ECO:0000256" key="3">
    <source>
        <dbReference type="ARBA" id="ARBA00022555"/>
    </source>
</evidence>
<keyword evidence="8" id="KW-0067">ATP-binding</keyword>
<feature type="domain" description="ABC transporter" evidence="13">
    <location>
        <begin position="315"/>
        <end position="533"/>
    </location>
</feature>
<dbReference type="FunFam" id="3.40.50.300:FF:000183">
    <property type="entry name" value="ABC transporter ATP-binding protein yjjK"/>
    <property type="match status" value="1"/>
</dbReference>
<dbReference type="InterPro" id="IPR051309">
    <property type="entry name" value="ABCF_ATPase"/>
</dbReference>
<feature type="domain" description="ABC transporter" evidence="13">
    <location>
        <begin position="4"/>
        <end position="250"/>
    </location>
</feature>
<dbReference type="PANTHER" id="PTHR42855">
    <property type="entry name" value="ABC TRANSPORTER ATP-BINDING SUBUNIT"/>
    <property type="match status" value="1"/>
</dbReference>
<keyword evidence="4" id="KW-0699">rRNA-binding</keyword>
<dbReference type="InterPro" id="IPR032524">
    <property type="entry name" value="ABC_tran_C"/>
</dbReference>
<evidence type="ECO:0000256" key="11">
    <source>
        <dbReference type="ARBA" id="ARBA00022917"/>
    </source>
</evidence>
<evidence type="ECO:0000259" key="13">
    <source>
        <dbReference type="PROSITE" id="PS50893"/>
    </source>
</evidence>
<evidence type="ECO:0000256" key="2">
    <source>
        <dbReference type="ARBA" id="ARBA00022490"/>
    </source>
</evidence>
<dbReference type="PROSITE" id="PS00211">
    <property type="entry name" value="ABC_TRANSPORTER_1"/>
    <property type="match status" value="1"/>
</dbReference>
<dbReference type="RefSeq" id="WP_099107774.1">
    <property type="nucleotide sequence ID" value="NZ_JAATJF010000006.1"/>
</dbReference>
<dbReference type="FunFam" id="3.40.50.300:FF:000011">
    <property type="entry name" value="Putative ABC transporter ATP-binding component"/>
    <property type="match status" value="1"/>
</dbReference>
<keyword evidence="6" id="KW-0547">Nucleotide-binding</keyword>
<accession>A0A2G0CBC5</accession>
<dbReference type="CDD" id="cd03221">
    <property type="entry name" value="ABCF_EF-3"/>
    <property type="match status" value="2"/>
</dbReference>
<evidence type="ECO:0000256" key="5">
    <source>
        <dbReference type="ARBA" id="ARBA00022737"/>
    </source>
</evidence>
<evidence type="ECO:0000256" key="7">
    <source>
        <dbReference type="ARBA" id="ARBA00022801"/>
    </source>
</evidence>
<proteinExistence type="inferred from homology"/>
<dbReference type="InterPro" id="IPR032781">
    <property type="entry name" value="ABC_tran_Xtn"/>
</dbReference>
<dbReference type="Gene3D" id="1.10.287.380">
    <property type="entry name" value="Valyl-tRNA synthetase, C-terminal domain"/>
    <property type="match status" value="1"/>
</dbReference>
<evidence type="ECO:0000256" key="6">
    <source>
        <dbReference type="ARBA" id="ARBA00022741"/>
    </source>
</evidence>
<dbReference type="Pfam" id="PF00005">
    <property type="entry name" value="ABC_tran"/>
    <property type="match status" value="2"/>
</dbReference>
<dbReference type="InterPro" id="IPR037118">
    <property type="entry name" value="Val-tRNA_synth_C_sf"/>
</dbReference>
<evidence type="ECO:0000313" key="14">
    <source>
        <dbReference type="EMBL" id="PHK97262.1"/>
    </source>
</evidence>
<feature type="region of interest" description="Disordered" evidence="12">
    <location>
        <begin position="529"/>
        <end position="562"/>
    </location>
</feature>
<dbReference type="GO" id="GO:0003677">
    <property type="term" value="F:DNA binding"/>
    <property type="evidence" value="ECO:0007669"/>
    <property type="project" value="InterPro"/>
</dbReference>
<evidence type="ECO:0000256" key="4">
    <source>
        <dbReference type="ARBA" id="ARBA00022730"/>
    </source>
</evidence>
<keyword evidence="15" id="KW-1185">Reference proteome</keyword>
<keyword evidence="10" id="KW-0694">RNA-binding</keyword>
<dbReference type="InterPro" id="IPR003593">
    <property type="entry name" value="AAA+_ATPase"/>
</dbReference>
<dbReference type="GO" id="GO:0005524">
    <property type="term" value="F:ATP binding"/>
    <property type="evidence" value="ECO:0007669"/>
    <property type="project" value="UniProtKB-KW"/>
</dbReference>
<organism evidence="14 15">
    <name type="scientific">Neolewinella marina</name>
    <dbReference type="NCBI Taxonomy" id="438751"/>
    <lineage>
        <taxon>Bacteria</taxon>
        <taxon>Pseudomonadati</taxon>
        <taxon>Bacteroidota</taxon>
        <taxon>Saprospiria</taxon>
        <taxon>Saprospirales</taxon>
        <taxon>Lewinellaceae</taxon>
        <taxon>Neolewinella</taxon>
    </lineage>
</organism>
<dbReference type="AlphaFoldDB" id="A0A2G0CBC5"/>
<evidence type="ECO:0000256" key="8">
    <source>
        <dbReference type="ARBA" id="ARBA00022840"/>
    </source>
</evidence>
<keyword evidence="7" id="KW-0378">Hydrolase</keyword>
<evidence type="ECO:0000256" key="1">
    <source>
        <dbReference type="ARBA" id="ARBA00005868"/>
    </source>
</evidence>
<dbReference type="GO" id="GO:0006417">
    <property type="term" value="P:regulation of translation"/>
    <property type="evidence" value="ECO:0007669"/>
    <property type="project" value="UniProtKB-KW"/>
</dbReference>
<keyword evidence="11" id="KW-0648">Protein biosynthesis</keyword>
<dbReference type="SUPFAM" id="SSF52540">
    <property type="entry name" value="P-loop containing nucleoside triphosphate hydrolases"/>
    <property type="match status" value="2"/>
</dbReference>
<dbReference type="Gene3D" id="3.40.50.300">
    <property type="entry name" value="P-loop containing nucleotide triphosphate hydrolases"/>
    <property type="match status" value="2"/>
</dbReference>
<protein>
    <submittedName>
        <fullName evidence="14">ABC transporter</fullName>
    </submittedName>
</protein>
<evidence type="ECO:0000256" key="9">
    <source>
        <dbReference type="ARBA" id="ARBA00022845"/>
    </source>
</evidence>
<gene>
    <name evidence="14" type="ORF">CGL56_16925</name>
</gene>
<dbReference type="GO" id="GO:0006412">
    <property type="term" value="P:translation"/>
    <property type="evidence" value="ECO:0007669"/>
    <property type="project" value="UniProtKB-KW"/>
</dbReference>
<dbReference type="PROSITE" id="PS50893">
    <property type="entry name" value="ABC_TRANSPORTER_2"/>
    <property type="match status" value="2"/>
</dbReference>
<keyword evidence="3" id="KW-0820">tRNA-binding</keyword>
<evidence type="ECO:0000256" key="10">
    <source>
        <dbReference type="ARBA" id="ARBA00022884"/>
    </source>
</evidence>